<proteinExistence type="predicted"/>
<feature type="domain" description="Reverse transcriptase" evidence="1">
    <location>
        <begin position="355"/>
        <end position="677"/>
    </location>
</feature>
<name>A0AAE0BNP9_9CHLO</name>
<dbReference type="EMBL" id="LGRX02034037">
    <property type="protein sequence ID" value="KAK3239059.1"/>
    <property type="molecule type" value="Genomic_DNA"/>
</dbReference>
<evidence type="ECO:0000313" key="3">
    <source>
        <dbReference type="Proteomes" id="UP001190700"/>
    </source>
</evidence>
<evidence type="ECO:0000313" key="2">
    <source>
        <dbReference type="EMBL" id="KAK3239059.1"/>
    </source>
</evidence>
<dbReference type="AlphaFoldDB" id="A0AAE0BNP9"/>
<reference evidence="2 3" key="1">
    <citation type="journal article" date="2015" name="Genome Biol. Evol.">
        <title>Comparative Genomics of a Bacterivorous Green Alga Reveals Evolutionary Causalities and Consequences of Phago-Mixotrophic Mode of Nutrition.</title>
        <authorList>
            <person name="Burns J.A."/>
            <person name="Paasch A."/>
            <person name="Narechania A."/>
            <person name="Kim E."/>
        </authorList>
    </citation>
    <scope>NUCLEOTIDE SEQUENCE [LARGE SCALE GENOMIC DNA]</scope>
    <source>
        <strain evidence="2 3">PLY_AMNH</strain>
    </source>
</reference>
<dbReference type="Pfam" id="PF00078">
    <property type="entry name" value="RVT_1"/>
    <property type="match status" value="1"/>
</dbReference>
<dbReference type="Proteomes" id="UP001190700">
    <property type="component" value="Unassembled WGS sequence"/>
</dbReference>
<protein>
    <recommendedName>
        <fullName evidence="1">Reverse transcriptase domain-containing protein</fullName>
    </recommendedName>
</protein>
<keyword evidence="3" id="KW-1185">Reference proteome</keyword>
<gene>
    <name evidence="2" type="ORF">CYMTET_50988</name>
</gene>
<evidence type="ECO:0000259" key="1">
    <source>
        <dbReference type="PROSITE" id="PS50878"/>
    </source>
</evidence>
<organism evidence="2 3">
    <name type="scientific">Cymbomonas tetramitiformis</name>
    <dbReference type="NCBI Taxonomy" id="36881"/>
    <lineage>
        <taxon>Eukaryota</taxon>
        <taxon>Viridiplantae</taxon>
        <taxon>Chlorophyta</taxon>
        <taxon>Pyramimonadophyceae</taxon>
        <taxon>Pyramimonadales</taxon>
        <taxon>Pyramimonadaceae</taxon>
        <taxon>Cymbomonas</taxon>
    </lineage>
</organism>
<sequence>MEDKGKIMSQLGTFHKGMSDRLNNLLGDPEAFGRCRERREIESRTGDLQDILGKQVPSPFQSSFTPGKFKIPISKEMSTTRSTIGRVKAVKRAVMGMHDWYKDTGGRHTVDTKKKGQNISAFRAAVNRYKDKAGVLRPPHFTHRKFTLQDEEVMLWMADAEAARRKLWVTYRLQEAEYRLEGKRVFTERYRREAAKYSHQLRVMCYPKDRTEAVMAIMTEEGEIVMDKHGILEAFRSSWAKLGRKPTRDTSDQTASLDEFVSGVPVYDAIRERVQARTGEVLQEVEVSELTEVIDSTPNKACNPLDLVEINTLKVIFNLCKPSDTAGGDLDVEVRNICEENCTNLRTLVLGLINSIMLTRIFPKQLLQGVIVPLFKKGDSRDLNNYRGITLLPIIYKLVTKIINNRMTRIITESDGITHAQAAGKANFSCLTQVNVFQNVVKHAQRNNKALYILSTDVRKAFDTVDFGAFVNSLKFMGFDDGVMQFIHNLQSGFQCTVRSPVGNTDFFPIEQGCKQGCALSPLRFNIVYDIFLKFIEHAGMGYKWKMKYMRLPKEAELEGKDGCLNIPGCAFADDNLLVSDDPDEFVEMVRLFSTFLRADEEVANEHHIFCKCPAMAGVYEEGANRLADKIDGLLPLNRPASTTRTMIKGMLLPSQRKDFLYGKVPEELRRWLVSNIGQASSDKLKGRIRPLVRDFFFDIWCSYTAKIVEGGHDFASRLRKRYEIKEECGERRVTVMECAEATC</sequence>
<dbReference type="SUPFAM" id="SSF56672">
    <property type="entry name" value="DNA/RNA polymerases"/>
    <property type="match status" value="1"/>
</dbReference>
<dbReference type="PANTHER" id="PTHR19446">
    <property type="entry name" value="REVERSE TRANSCRIPTASES"/>
    <property type="match status" value="1"/>
</dbReference>
<comment type="caution">
    <text evidence="2">The sequence shown here is derived from an EMBL/GenBank/DDBJ whole genome shotgun (WGS) entry which is preliminary data.</text>
</comment>
<dbReference type="PROSITE" id="PS50878">
    <property type="entry name" value="RT_POL"/>
    <property type="match status" value="1"/>
</dbReference>
<accession>A0AAE0BNP9</accession>
<dbReference type="InterPro" id="IPR000477">
    <property type="entry name" value="RT_dom"/>
</dbReference>
<dbReference type="InterPro" id="IPR043502">
    <property type="entry name" value="DNA/RNA_pol_sf"/>
</dbReference>
<dbReference type="CDD" id="cd01650">
    <property type="entry name" value="RT_nLTR_like"/>
    <property type="match status" value="1"/>
</dbReference>